<evidence type="ECO:0000259" key="10">
    <source>
        <dbReference type="PROSITE" id="PS50522"/>
    </source>
</evidence>
<keyword evidence="2 11" id="KW-0696">RNA-directed RNA polymerase</keyword>
<dbReference type="GO" id="GO:0003968">
    <property type="term" value="F:RNA-directed RNA polymerase activity"/>
    <property type="evidence" value="ECO:0007669"/>
    <property type="project" value="UniProtKB-KW"/>
</dbReference>
<evidence type="ECO:0000256" key="8">
    <source>
        <dbReference type="ARBA" id="ARBA00048744"/>
    </source>
</evidence>
<dbReference type="InterPro" id="IPR043502">
    <property type="entry name" value="DNA/RNA_pol_sf"/>
</dbReference>
<name>A0A514CZ27_9VIRU</name>
<evidence type="ECO:0000313" key="11">
    <source>
        <dbReference type="EMBL" id="QDH86617.1"/>
    </source>
</evidence>
<dbReference type="GO" id="GO:0039694">
    <property type="term" value="P:viral RNA genome replication"/>
    <property type="evidence" value="ECO:0007669"/>
    <property type="project" value="InterPro"/>
</dbReference>
<dbReference type="PROSITE" id="PS50522">
    <property type="entry name" value="RDRP_PHAGE"/>
    <property type="match status" value="1"/>
</dbReference>
<evidence type="ECO:0000256" key="4">
    <source>
        <dbReference type="ARBA" id="ARBA00022695"/>
    </source>
</evidence>
<protein>
    <recommendedName>
        <fullName evidence="1">RNA-directed RNA polymerase</fullName>
        <ecNumber evidence="1">2.7.7.48</ecNumber>
    </recommendedName>
    <alternativeName>
        <fullName evidence="7">RNA replicase beta chain</fullName>
    </alternativeName>
</protein>
<dbReference type="GO" id="GO:0046872">
    <property type="term" value="F:metal ion binding"/>
    <property type="evidence" value="ECO:0007669"/>
    <property type="project" value="UniProtKB-KW"/>
</dbReference>
<evidence type="ECO:0000256" key="6">
    <source>
        <dbReference type="ARBA" id="ARBA00022953"/>
    </source>
</evidence>
<evidence type="ECO:0000256" key="9">
    <source>
        <dbReference type="PIRSR" id="PIRSR605093-1"/>
    </source>
</evidence>
<evidence type="ECO:0000256" key="7">
    <source>
        <dbReference type="ARBA" id="ARBA00030248"/>
    </source>
</evidence>
<dbReference type="GO" id="GO:0000166">
    <property type="term" value="F:nucleotide binding"/>
    <property type="evidence" value="ECO:0007669"/>
    <property type="project" value="UniProtKB-KW"/>
</dbReference>
<evidence type="ECO:0000256" key="3">
    <source>
        <dbReference type="ARBA" id="ARBA00022679"/>
    </source>
</evidence>
<comment type="cofactor">
    <cofactor evidence="9">
        <name>Mg(2+)</name>
        <dbReference type="ChEBI" id="CHEBI:18420"/>
    </cofactor>
    <text evidence="9">Binds 2 Mg(2+) per subunit.</text>
</comment>
<proteinExistence type="predicted"/>
<keyword evidence="9" id="KW-0479">Metal-binding</keyword>
<gene>
    <name evidence="11" type="ORF">H3Rhizo37157_000003</name>
</gene>
<accession>A0A514CZ27</accession>
<evidence type="ECO:0000256" key="5">
    <source>
        <dbReference type="ARBA" id="ARBA00022741"/>
    </source>
</evidence>
<evidence type="ECO:0000256" key="1">
    <source>
        <dbReference type="ARBA" id="ARBA00012494"/>
    </source>
</evidence>
<comment type="catalytic activity">
    <reaction evidence="8">
        <text>RNA(n) + a ribonucleoside 5'-triphosphate = RNA(n+1) + diphosphate</text>
        <dbReference type="Rhea" id="RHEA:21248"/>
        <dbReference type="Rhea" id="RHEA-COMP:14527"/>
        <dbReference type="Rhea" id="RHEA-COMP:17342"/>
        <dbReference type="ChEBI" id="CHEBI:33019"/>
        <dbReference type="ChEBI" id="CHEBI:61557"/>
        <dbReference type="ChEBI" id="CHEBI:140395"/>
        <dbReference type="EC" id="2.7.7.48"/>
    </reaction>
</comment>
<organism evidence="11">
    <name type="scientific">Leviviridae sp</name>
    <dbReference type="NCBI Taxonomy" id="2027243"/>
    <lineage>
        <taxon>Viruses</taxon>
        <taxon>Riboviria</taxon>
        <taxon>Orthornavirae</taxon>
        <taxon>Lenarviricota</taxon>
        <taxon>Leviviricetes</taxon>
        <taxon>Norzivirales</taxon>
        <taxon>Fiersviridae</taxon>
    </lineage>
</organism>
<keyword evidence="6" id="KW-0693">Viral RNA replication</keyword>
<feature type="binding site" evidence="9">
    <location>
        <position position="339"/>
    </location>
    <ligand>
        <name>Mg(2+)</name>
        <dbReference type="ChEBI" id="CHEBI:18420"/>
        <label>2</label>
    </ligand>
</feature>
<keyword evidence="5" id="KW-0547">Nucleotide-binding</keyword>
<dbReference type="SUPFAM" id="SSF56672">
    <property type="entry name" value="DNA/RNA polymerases"/>
    <property type="match status" value="1"/>
</dbReference>
<keyword evidence="9" id="KW-0460">Magnesium</keyword>
<dbReference type="InterPro" id="IPR005093">
    <property type="entry name" value="RNArep_beta"/>
</dbReference>
<keyword evidence="4" id="KW-0548">Nucleotidyltransferase</keyword>
<feature type="binding site" evidence="9">
    <location>
        <position position="436"/>
    </location>
    <ligand>
        <name>Mg(2+)</name>
        <dbReference type="ChEBI" id="CHEBI:18420"/>
        <label>2</label>
    </ligand>
</feature>
<sequence length="632" mass="70456">MKRHVKELSRVCEHLLRDAAYTFPSLREEFERDLARITRLVKQRGIHLFTVDLVAAGKHLDRCLDAGEYNRSGLPCCKGVSHRIVIPKLLRGLYLLVFDEDGCLKDAPSIEAIFFLRQILCFAKKTSIDCSQEAKDREVQDFVTTDDGLPEPSRFWEDPSCTPPDEGGFTAHFMEDTDGTLSAFLGTLDKVSDVLTSTLGPYRVHEWRFKHGPGSVSNAAPDSNKYCWQNWSSRLETAFPIADCGFHSYASWADFASKGGIGEINPSSKLICVPKTIARPRLIAAEPTEHQWCQQNCWDYMGSRSADSWISGFVRFRDQTHNQDLCLSGSGTGSLVTLDLSCASDRVSCRAVECLFRCNPHLLKSLAACRTHSVVLPNGKVHKLRKYATMGNATTFPVQSLMFLSVCLSAVLHTRRMAPTVGNIKSLMGEVAVFGDDLIVPKDSRELVIRGLELLKFKVNLNKSFWNGKFRESCGVDAFAGIPVTPVYWKGLMTGKPESVAMTVAVHNNLVSKFLMHTAGYIASTLHGLGLIHVAADSGVFGLSTRTLPPLASYCRRYNKDMCAYEVRALTIRGRSLRTKVEDDTAVLQYFTEAPSPFTFWESGIPQRATLRMKRGWVREDDAFCSKCNNPS</sequence>
<keyword evidence="3" id="KW-0808">Transferase</keyword>
<evidence type="ECO:0000256" key="2">
    <source>
        <dbReference type="ARBA" id="ARBA00022484"/>
    </source>
</evidence>
<feature type="binding site" evidence="9">
    <location>
        <position position="437"/>
    </location>
    <ligand>
        <name>Mg(2+)</name>
        <dbReference type="ChEBI" id="CHEBI:18420"/>
        <label>2</label>
    </ligand>
</feature>
<dbReference type="EC" id="2.7.7.48" evidence="1"/>
<dbReference type="EMBL" id="MN032803">
    <property type="protein sequence ID" value="QDH86617.1"/>
    <property type="molecule type" value="Genomic_RNA"/>
</dbReference>
<feature type="domain" description="RdRp catalytic" evidence="10">
    <location>
        <begin position="324"/>
        <end position="468"/>
    </location>
</feature>
<dbReference type="InterPro" id="IPR007096">
    <property type="entry name" value="RNA-dir_Rpol_cat_phage"/>
</dbReference>
<dbReference type="Pfam" id="PF03431">
    <property type="entry name" value="RNA_replicase_B"/>
    <property type="match status" value="1"/>
</dbReference>
<reference evidence="11" key="1">
    <citation type="submission" date="2019-05" db="EMBL/GenBank/DDBJ databases">
        <title>Metatranscriptomic reconstruction reveals RNA viruses with the potential to shape carbon cycling in soil.</title>
        <authorList>
            <person name="Starr E.P."/>
            <person name="Nuccio E."/>
            <person name="Pett-Ridge J."/>
            <person name="Banfield J.F."/>
            <person name="Firestone M.K."/>
        </authorList>
    </citation>
    <scope>NUCLEOTIDE SEQUENCE</scope>
    <source>
        <strain evidence="11">H3_Rhizo_37_scaffold_157</strain>
    </source>
</reference>